<dbReference type="EC" id="2.3.1.184" evidence="1 8"/>
<comment type="caution">
    <text evidence="9">The sequence shown here is derived from an EMBL/GenBank/DDBJ whole genome shotgun (WGS) entry which is preliminary data.</text>
</comment>
<evidence type="ECO:0000313" key="10">
    <source>
        <dbReference type="Proteomes" id="UP000440716"/>
    </source>
</evidence>
<dbReference type="Pfam" id="PF00765">
    <property type="entry name" value="Autoind_synth"/>
    <property type="match status" value="1"/>
</dbReference>
<evidence type="ECO:0000256" key="3">
    <source>
        <dbReference type="ARBA" id="ARBA00022679"/>
    </source>
</evidence>
<evidence type="ECO:0000256" key="4">
    <source>
        <dbReference type="ARBA" id="ARBA00022691"/>
    </source>
</evidence>
<comment type="catalytic activity">
    <reaction evidence="6 8">
        <text>a fatty acyl-[ACP] + S-adenosyl-L-methionine = an N-acyl-L-homoserine lactone + S-methyl-5'-thioadenosine + holo-[ACP] + H(+)</text>
        <dbReference type="Rhea" id="RHEA:10096"/>
        <dbReference type="Rhea" id="RHEA-COMP:9685"/>
        <dbReference type="Rhea" id="RHEA-COMP:14125"/>
        <dbReference type="ChEBI" id="CHEBI:15378"/>
        <dbReference type="ChEBI" id="CHEBI:17509"/>
        <dbReference type="ChEBI" id="CHEBI:55474"/>
        <dbReference type="ChEBI" id="CHEBI:59789"/>
        <dbReference type="ChEBI" id="CHEBI:64479"/>
        <dbReference type="ChEBI" id="CHEBI:138651"/>
        <dbReference type="EC" id="2.3.1.184"/>
    </reaction>
</comment>
<dbReference type="PANTHER" id="PTHR39322">
    <property type="entry name" value="ACYL-HOMOSERINE-LACTONE SYNTHASE"/>
    <property type="match status" value="1"/>
</dbReference>
<dbReference type="GO" id="GO:0007165">
    <property type="term" value="P:signal transduction"/>
    <property type="evidence" value="ECO:0007669"/>
    <property type="project" value="TreeGrafter"/>
</dbReference>
<evidence type="ECO:0000256" key="6">
    <source>
        <dbReference type="ARBA" id="ARBA00048576"/>
    </source>
</evidence>
<dbReference type="RefSeq" id="WP_156591288.1">
    <property type="nucleotide sequence ID" value="NZ_WPHU01000004.1"/>
</dbReference>
<name>A0A7K1RFR7_AGRVI</name>
<sequence>MMNLIDSSNRTMHSETLRSFAELRHEVFVRRLGWALSAAREGLEEDKYDTSRAVYVTISNSTGHVVAGARLLDTSNASLLHEIFPHLVKDGNPQRSDRIYEVTRFVIDHRRERLEGCMDLRNRLLWGIQAAALHLKLEKMVSVTYTHLEPMLQKAGYRFRRLGDVHCIDGIPTVALEHEVSLDILDACCSSLRTGRAYHKSKPLCHSGSQSDQSAASLVHPAFSQLSTSNYLVFQH</sequence>
<accession>A0A7K1RFR7</accession>
<evidence type="ECO:0000256" key="2">
    <source>
        <dbReference type="ARBA" id="ARBA00022654"/>
    </source>
</evidence>
<dbReference type="GO" id="GO:0061579">
    <property type="term" value="F:N-acyl homoserine lactone synthase activity"/>
    <property type="evidence" value="ECO:0007669"/>
    <property type="project" value="UniProtKB-UniRule"/>
</dbReference>
<evidence type="ECO:0000256" key="5">
    <source>
        <dbReference type="ARBA" id="ARBA00022929"/>
    </source>
</evidence>
<dbReference type="EMBL" id="WPHU01000004">
    <property type="protein sequence ID" value="MVA56852.1"/>
    <property type="molecule type" value="Genomic_DNA"/>
</dbReference>
<organism evidence="9 10">
    <name type="scientific">Agrobacterium vitis</name>
    <name type="common">Rhizobium vitis</name>
    <dbReference type="NCBI Taxonomy" id="373"/>
    <lineage>
        <taxon>Bacteria</taxon>
        <taxon>Pseudomonadati</taxon>
        <taxon>Pseudomonadota</taxon>
        <taxon>Alphaproteobacteria</taxon>
        <taxon>Hyphomicrobiales</taxon>
        <taxon>Rhizobiaceae</taxon>
        <taxon>Rhizobium/Agrobacterium group</taxon>
        <taxon>Agrobacterium</taxon>
    </lineage>
</organism>
<comment type="similarity">
    <text evidence="7 8">Belongs to the autoinducer synthase family.</text>
</comment>
<dbReference type="Proteomes" id="UP000440716">
    <property type="component" value="Unassembled WGS sequence"/>
</dbReference>
<dbReference type="GO" id="GO:0009372">
    <property type="term" value="P:quorum sensing"/>
    <property type="evidence" value="ECO:0007669"/>
    <property type="project" value="UniProtKB-UniRule"/>
</dbReference>
<evidence type="ECO:0000256" key="7">
    <source>
        <dbReference type="PROSITE-ProRule" id="PRU00533"/>
    </source>
</evidence>
<dbReference type="PANTHER" id="PTHR39322:SF1">
    <property type="entry name" value="ISOVALERYL-HOMOSERINE LACTONE SYNTHASE"/>
    <property type="match status" value="1"/>
</dbReference>
<proteinExistence type="inferred from homology"/>
<dbReference type="PRINTS" id="PR01549">
    <property type="entry name" value="AUTOINDCRSYN"/>
</dbReference>
<dbReference type="AlphaFoldDB" id="A0A7K1RFR7"/>
<keyword evidence="4 8" id="KW-0949">S-adenosyl-L-methionine</keyword>
<gene>
    <name evidence="9" type="ORF">GOZ88_12125</name>
</gene>
<dbReference type="PROSITE" id="PS51187">
    <property type="entry name" value="AUTOINDUCER_SYNTH_2"/>
    <property type="match status" value="1"/>
</dbReference>
<dbReference type="InterPro" id="IPR001690">
    <property type="entry name" value="Autoind_synthase"/>
</dbReference>
<dbReference type="SUPFAM" id="SSF55729">
    <property type="entry name" value="Acyl-CoA N-acyltransferases (Nat)"/>
    <property type="match status" value="1"/>
</dbReference>
<dbReference type="InterPro" id="IPR016181">
    <property type="entry name" value="Acyl_CoA_acyltransferase"/>
</dbReference>
<reference evidence="9 10" key="1">
    <citation type="submission" date="2019-12" db="EMBL/GenBank/DDBJ databases">
        <title>Whole-genome sequencing of Allorhizobium vitis.</title>
        <authorList>
            <person name="Gan H.M."/>
            <person name="Szegedi E."/>
            <person name="Burr T."/>
            <person name="Savka M.A."/>
        </authorList>
    </citation>
    <scope>NUCLEOTIDE SEQUENCE [LARGE SCALE GENOMIC DNA]</scope>
    <source>
        <strain evidence="9 10">CG415</strain>
    </source>
</reference>
<dbReference type="InterPro" id="IPR018311">
    <property type="entry name" value="Autoind_synth_CS"/>
</dbReference>
<evidence type="ECO:0000256" key="8">
    <source>
        <dbReference type="RuleBase" id="RU361135"/>
    </source>
</evidence>
<protein>
    <recommendedName>
        <fullName evidence="1 8">Acyl-homoserine-lactone synthase</fullName>
        <ecNumber evidence="1 8">2.3.1.184</ecNumber>
    </recommendedName>
    <alternativeName>
        <fullName evidence="8">Autoinducer synthesis protein</fullName>
    </alternativeName>
</protein>
<dbReference type="Gene3D" id="3.40.630.30">
    <property type="match status" value="1"/>
</dbReference>
<keyword evidence="5 7" id="KW-0071">Autoinducer synthesis</keyword>
<evidence type="ECO:0000313" key="9">
    <source>
        <dbReference type="EMBL" id="MVA56852.1"/>
    </source>
</evidence>
<evidence type="ECO:0000256" key="1">
    <source>
        <dbReference type="ARBA" id="ARBA00012340"/>
    </source>
</evidence>
<dbReference type="PROSITE" id="PS00949">
    <property type="entry name" value="AUTOINDUCER_SYNTH_1"/>
    <property type="match status" value="1"/>
</dbReference>
<keyword evidence="2 7" id="KW-0673">Quorum sensing</keyword>
<keyword evidence="3 8" id="KW-0808">Transferase</keyword>